<protein>
    <recommendedName>
        <fullName evidence="3">SpoIIAA-like</fullName>
    </recommendedName>
</protein>
<name>A0A1M6PLM1_9BACT</name>
<keyword evidence="2" id="KW-1185">Reference proteome</keyword>
<dbReference type="EMBL" id="FRAS01000001">
    <property type="protein sequence ID" value="SHK08830.1"/>
    <property type="molecule type" value="Genomic_DNA"/>
</dbReference>
<dbReference type="OrthoDB" id="893408at2"/>
<dbReference type="Proteomes" id="UP000183947">
    <property type="component" value="Unassembled WGS sequence"/>
</dbReference>
<evidence type="ECO:0008006" key="3">
    <source>
        <dbReference type="Google" id="ProtNLM"/>
    </source>
</evidence>
<accession>A0A1M6PLM1</accession>
<gene>
    <name evidence="1" type="ORF">SAMN02746009_00276</name>
</gene>
<dbReference type="RefSeq" id="WP_073280894.1">
    <property type="nucleotide sequence ID" value="NZ_FRAS01000001.1"/>
</dbReference>
<proteinExistence type="predicted"/>
<sequence length="135" mass="15726">MQLEPILETEGLVLSYDHENEWLYAEWRGEHTRESSWAACQLMPQVMQTWHCSEILNDNSSITHQSTGLSARSFELLEQMRVAGLRYMAWVYPRSFPARTSSETLLQPVRSPLVATFDDVASACVWLQRRQEHLR</sequence>
<organism evidence="1 2">
    <name type="scientific">Hymenobacter psychrotolerans DSM 18569</name>
    <dbReference type="NCBI Taxonomy" id="1121959"/>
    <lineage>
        <taxon>Bacteria</taxon>
        <taxon>Pseudomonadati</taxon>
        <taxon>Bacteroidota</taxon>
        <taxon>Cytophagia</taxon>
        <taxon>Cytophagales</taxon>
        <taxon>Hymenobacteraceae</taxon>
        <taxon>Hymenobacter</taxon>
    </lineage>
</organism>
<dbReference type="AlphaFoldDB" id="A0A1M6PLM1"/>
<evidence type="ECO:0000313" key="2">
    <source>
        <dbReference type="Proteomes" id="UP000183947"/>
    </source>
</evidence>
<evidence type="ECO:0000313" key="1">
    <source>
        <dbReference type="EMBL" id="SHK08830.1"/>
    </source>
</evidence>
<reference evidence="2" key="1">
    <citation type="submission" date="2016-11" db="EMBL/GenBank/DDBJ databases">
        <authorList>
            <person name="Varghese N."/>
            <person name="Submissions S."/>
        </authorList>
    </citation>
    <scope>NUCLEOTIDE SEQUENCE [LARGE SCALE GENOMIC DNA]</scope>
    <source>
        <strain evidence="2">DSM 18569</strain>
    </source>
</reference>
<dbReference type="STRING" id="1121959.SAMN02746009_00276"/>